<accession>A0A1R3KXD7</accession>
<proteinExistence type="predicted"/>
<name>A0A1R3KXD7_COCAP</name>
<sequence>MAGTASRKRKRKKKTNPKRKRERCEKPENGAEIGSI</sequence>
<reference evidence="2 3" key="1">
    <citation type="submission" date="2013-09" db="EMBL/GenBank/DDBJ databases">
        <title>Corchorus capsularis genome sequencing.</title>
        <authorList>
            <person name="Alam M."/>
            <person name="Haque M.S."/>
            <person name="Islam M.S."/>
            <person name="Emdad E.M."/>
            <person name="Islam M.M."/>
            <person name="Ahmed B."/>
            <person name="Halim A."/>
            <person name="Hossen Q.M.M."/>
            <person name="Hossain M.Z."/>
            <person name="Ahmed R."/>
            <person name="Khan M.M."/>
            <person name="Islam R."/>
            <person name="Rashid M.M."/>
            <person name="Khan S.A."/>
            <person name="Rahman M.S."/>
            <person name="Alam M."/>
        </authorList>
    </citation>
    <scope>NUCLEOTIDE SEQUENCE [LARGE SCALE GENOMIC DNA]</scope>
    <source>
        <strain evidence="3">cv. CVL-1</strain>
        <tissue evidence="2">Whole seedling</tissue>
    </source>
</reference>
<dbReference type="Gramene" id="OMP11707">
    <property type="protein sequence ID" value="OMP11707"/>
    <property type="gene ID" value="CCACVL1_00323"/>
</dbReference>
<dbReference type="AlphaFoldDB" id="A0A1R3KXD7"/>
<dbReference type="EMBL" id="AWWV01001008">
    <property type="protein sequence ID" value="OMP11707.1"/>
    <property type="molecule type" value="Genomic_DNA"/>
</dbReference>
<keyword evidence="3" id="KW-1185">Reference proteome</keyword>
<comment type="caution">
    <text evidence="2">The sequence shown here is derived from an EMBL/GenBank/DDBJ whole genome shotgun (WGS) entry which is preliminary data.</text>
</comment>
<evidence type="ECO:0000313" key="2">
    <source>
        <dbReference type="EMBL" id="OMP11707.1"/>
    </source>
</evidence>
<dbReference type="Proteomes" id="UP000188268">
    <property type="component" value="Unassembled WGS sequence"/>
</dbReference>
<gene>
    <name evidence="2" type="ORF">CCACVL1_00323</name>
</gene>
<feature type="compositionally biased region" description="Basic residues" evidence="1">
    <location>
        <begin position="1"/>
        <end position="21"/>
    </location>
</feature>
<feature type="region of interest" description="Disordered" evidence="1">
    <location>
        <begin position="1"/>
        <end position="36"/>
    </location>
</feature>
<evidence type="ECO:0000313" key="3">
    <source>
        <dbReference type="Proteomes" id="UP000188268"/>
    </source>
</evidence>
<evidence type="ECO:0000256" key="1">
    <source>
        <dbReference type="SAM" id="MobiDB-lite"/>
    </source>
</evidence>
<protein>
    <submittedName>
        <fullName evidence="2">Uncharacterized protein</fullName>
    </submittedName>
</protein>
<organism evidence="2 3">
    <name type="scientific">Corchorus capsularis</name>
    <name type="common">Jute</name>
    <dbReference type="NCBI Taxonomy" id="210143"/>
    <lineage>
        <taxon>Eukaryota</taxon>
        <taxon>Viridiplantae</taxon>
        <taxon>Streptophyta</taxon>
        <taxon>Embryophyta</taxon>
        <taxon>Tracheophyta</taxon>
        <taxon>Spermatophyta</taxon>
        <taxon>Magnoliopsida</taxon>
        <taxon>eudicotyledons</taxon>
        <taxon>Gunneridae</taxon>
        <taxon>Pentapetalae</taxon>
        <taxon>rosids</taxon>
        <taxon>malvids</taxon>
        <taxon>Malvales</taxon>
        <taxon>Malvaceae</taxon>
        <taxon>Grewioideae</taxon>
        <taxon>Apeibeae</taxon>
        <taxon>Corchorus</taxon>
    </lineage>
</organism>